<dbReference type="GO" id="GO:0016788">
    <property type="term" value="F:hydrolase activity, acting on ester bonds"/>
    <property type="evidence" value="ECO:0007669"/>
    <property type="project" value="UniProtKB-ARBA"/>
</dbReference>
<feature type="signal peptide" evidence="1">
    <location>
        <begin position="1"/>
        <end position="20"/>
    </location>
</feature>
<evidence type="ECO:0000313" key="2">
    <source>
        <dbReference type="EMBL" id="QDU29103.1"/>
    </source>
</evidence>
<dbReference type="SUPFAM" id="SSF52266">
    <property type="entry name" value="SGNH hydrolase"/>
    <property type="match status" value="1"/>
</dbReference>
<keyword evidence="3" id="KW-1185">Reference proteome</keyword>
<keyword evidence="1" id="KW-0732">Signal</keyword>
<protein>
    <recommendedName>
        <fullName evidence="4">SGNH/GDSL hydrolase family protein</fullName>
    </recommendedName>
</protein>
<dbReference type="Proteomes" id="UP000315017">
    <property type="component" value="Chromosome"/>
</dbReference>
<evidence type="ECO:0000256" key="1">
    <source>
        <dbReference type="SAM" id="SignalP"/>
    </source>
</evidence>
<dbReference type="Gene3D" id="3.40.50.1110">
    <property type="entry name" value="SGNH hydrolase"/>
    <property type="match status" value="1"/>
</dbReference>
<proteinExistence type="predicted"/>
<accession>A0A517YFU3</accession>
<name>A0A517YFU3_9BACT</name>
<feature type="chain" id="PRO_5021998153" description="SGNH/GDSL hydrolase family protein" evidence="1">
    <location>
        <begin position="21"/>
        <end position="253"/>
    </location>
</feature>
<dbReference type="EMBL" id="CP036274">
    <property type="protein sequence ID" value="QDU29103.1"/>
    <property type="molecule type" value="Genomic_DNA"/>
</dbReference>
<dbReference type="InterPro" id="IPR036514">
    <property type="entry name" value="SGNH_hydro_sf"/>
</dbReference>
<dbReference type="AlphaFoldDB" id="A0A517YFU3"/>
<evidence type="ECO:0008006" key="4">
    <source>
        <dbReference type="Google" id="ProtNLM"/>
    </source>
</evidence>
<evidence type="ECO:0000313" key="3">
    <source>
        <dbReference type="Proteomes" id="UP000315017"/>
    </source>
</evidence>
<dbReference type="OrthoDB" id="7443339at2"/>
<organism evidence="2 3">
    <name type="scientific">Anatilimnocola aggregata</name>
    <dbReference type="NCBI Taxonomy" id="2528021"/>
    <lineage>
        <taxon>Bacteria</taxon>
        <taxon>Pseudomonadati</taxon>
        <taxon>Planctomycetota</taxon>
        <taxon>Planctomycetia</taxon>
        <taxon>Pirellulales</taxon>
        <taxon>Pirellulaceae</taxon>
        <taxon>Anatilimnocola</taxon>
    </lineage>
</organism>
<dbReference type="KEGG" id="aagg:ETAA8_42100"/>
<dbReference type="RefSeq" id="WP_145092418.1">
    <property type="nucleotide sequence ID" value="NZ_CP036274.1"/>
</dbReference>
<gene>
    <name evidence="2" type="ORF">ETAA8_42100</name>
</gene>
<sequence length="253" mass="27177" precursor="true">MKFTLKLVLGLLLATTLTTAESRGEGDAAPKPLNVLMIGNSQCPTIVNSQLIDKLAASDKGARPIKVTGCIKGGASLRSHWEAGTGPTTARGMIAAGPWDFVMLQDIYHVQPAAFQPYARQFHEAIKAAGAQTVLFGTASILSDYPAGFERLHTMHFAMGKELNVPIVDASQAYFRYFGEKPSSEKLESLFAKDRAHPGLQGSYLYSCGIYSVLTGRSPVGLAAPEAIPSDVAKALQETAWAQYQETTAELKK</sequence>
<reference evidence="2 3" key="1">
    <citation type="submission" date="2019-02" db="EMBL/GenBank/DDBJ databases">
        <title>Deep-cultivation of Planctomycetes and their phenomic and genomic characterization uncovers novel biology.</title>
        <authorList>
            <person name="Wiegand S."/>
            <person name="Jogler M."/>
            <person name="Boedeker C."/>
            <person name="Pinto D."/>
            <person name="Vollmers J."/>
            <person name="Rivas-Marin E."/>
            <person name="Kohn T."/>
            <person name="Peeters S.H."/>
            <person name="Heuer A."/>
            <person name="Rast P."/>
            <person name="Oberbeckmann S."/>
            <person name="Bunk B."/>
            <person name="Jeske O."/>
            <person name="Meyerdierks A."/>
            <person name="Storesund J.E."/>
            <person name="Kallscheuer N."/>
            <person name="Luecker S."/>
            <person name="Lage O.M."/>
            <person name="Pohl T."/>
            <person name="Merkel B.J."/>
            <person name="Hornburger P."/>
            <person name="Mueller R.-W."/>
            <person name="Bruemmer F."/>
            <person name="Labrenz M."/>
            <person name="Spormann A.M."/>
            <person name="Op den Camp H."/>
            <person name="Overmann J."/>
            <person name="Amann R."/>
            <person name="Jetten M.S.M."/>
            <person name="Mascher T."/>
            <person name="Medema M.H."/>
            <person name="Devos D.P."/>
            <person name="Kaster A.-K."/>
            <person name="Ovreas L."/>
            <person name="Rohde M."/>
            <person name="Galperin M.Y."/>
            <person name="Jogler C."/>
        </authorList>
    </citation>
    <scope>NUCLEOTIDE SEQUENCE [LARGE SCALE GENOMIC DNA]</scope>
    <source>
        <strain evidence="2 3">ETA_A8</strain>
    </source>
</reference>